<dbReference type="SUPFAM" id="SSF56935">
    <property type="entry name" value="Porins"/>
    <property type="match status" value="1"/>
</dbReference>
<accession>A0A3B0U8L0</accession>
<organism evidence="1">
    <name type="scientific">hydrothermal vent metagenome</name>
    <dbReference type="NCBI Taxonomy" id="652676"/>
    <lineage>
        <taxon>unclassified sequences</taxon>
        <taxon>metagenomes</taxon>
        <taxon>ecological metagenomes</taxon>
    </lineage>
</organism>
<evidence type="ECO:0008006" key="2">
    <source>
        <dbReference type="Google" id="ProtNLM"/>
    </source>
</evidence>
<gene>
    <name evidence="1" type="ORF">MNBD_BACTEROID07-1105</name>
</gene>
<dbReference type="AlphaFoldDB" id="A0A3B0U8L0"/>
<proteinExistence type="predicted"/>
<dbReference type="EMBL" id="UOET01000099">
    <property type="protein sequence ID" value="VAW27371.1"/>
    <property type="molecule type" value="Genomic_DNA"/>
</dbReference>
<reference evidence="1" key="1">
    <citation type="submission" date="2018-06" db="EMBL/GenBank/DDBJ databases">
        <authorList>
            <person name="Zhirakovskaya E."/>
        </authorList>
    </citation>
    <scope>NUCLEOTIDE SEQUENCE</scope>
</reference>
<protein>
    <recommendedName>
        <fullName evidence="2">Porin</fullName>
    </recommendedName>
</protein>
<evidence type="ECO:0000313" key="1">
    <source>
        <dbReference type="EMBL" id="VAW27371.1"/>
    </source>
</evidence>
<sequence length="335" mass="38354">MDKKKNLKKLSASIIFLLMVANLFGNSPQTKDTFKPSGKPFVKIYTNYHSNFTNGTIRNLFEVTRAYLGYKYSFSRYFSAKANLDIGNPGVGKLQMTAYLRNAYVQYKKNRLTASFGLISTYIFSFQENHWGNRYLFKSFQDQNGFGHSADLGIGLVYQLNALLSVDFSVLNGEGYKKIEVDSTFKYTIGVTLKPVKTLAFRVYYDYMNKQAAQQTLSFFLAYTGRRWKGGAEYNKQYNHGMSLGKDYSGYSFYGTYYFNKKINIFGRYDYISSVTMSNQVTPWNLSKDGKEIIAGVEFTPVKGVKVSPNYQLWKPRDKAMPPVTGAYLSLEIKF</sequence>
<name>A0A3B0U8L0_9ZZZZ</name>